<dbReference type="GO" id="GO:0009279">
    <property type="term" value="C:cell outer membrane"/>
    <property type="evidence" value="ECO:0007669"/>
    <property type="project" value="UniProtKB-SubCell"/>
</dbReference>
<keyword evidence="4" id="KW-0812">Transmembrane</keyword>
<name>A0A1G7CMR0_9FLAO</name>
<gene>
    <name evidence="9" type="ORF">SAMN05421855_101462</name>
</gene>
<feature type="chain" id="PRO_5011752583" evidence="8">
    <location>
        <begin position="21"/>
        <end position="413"/>
    </location>
</feature>
<sequence>MTIKVTSLSLLFFISVSAFSQTNDLSSSPYSLYGLGLRNNLNTGEANTLGKTGIASHSTSSINGLNPASFASFHSNSFLYDIGVKVQQETLVEGGVDESRTNANFSSLAFAFPVSSKFGVGLTLLPFTNVGYFVSGVPNEIEGSNEQFNSDIYGSGGLNDIKINAGYKVTDKLSVGVSGSYLFGKIEENETNYFQDNVLYVNEENFYSGFQLKTGLQYTFNSNFSFGAVASLPTSLKGDQENTVTLSVADAVGTVEESQKDLDAFKLPLEIGLGVETKLKENLSFNIDYTRRFWSATNQTDQSGTFVNQDIIGLGTKYIPNKNSTNYWDRMNYRAGLNFDSGSIEINNTRVSNYEATIGLGIPFSKKNNSMLNVGYSYGVQGRVANNLIQENYHLLTLNLSLENIWFVKRYID</sequence>
<evidence type="ECO:0000256" key="2">
    <source>
        <dbReference type="ARBA" id="ARBA00008163"/>
    </source>
</evidence>
<evidence type="ECO:0000256" key="6">
    <source>
        <dbReference type="ARBA" id="ARBA00023136"/>
    </source>
</evidence>
<keyword evidence="5 8" id="KW-0732">Signal</keyword>
<dbReference type="STRING" id="227084.SAMN05421855_101462"/>
<dbReference type="SUPFAM" id="SSF56935">
    <property type="entry name" value="Porins"/>
    <property type="match status" value="1"/>
</dbReference>
<dbReference type="OrthoDB" id="1491239at2"/>
<organism evidence="9 10">
    <name type="scientific">Ulvibacter litoralis</name>
    <dbReference type="NCBI Taxonomy" id="227084"/>
    <lineage>
        <taxon>Bacteria</taxon>
        <taxon>Pseudomonadati</taxon>
        <taxon>Bacteroidota</taxon>
        <taxon>Flavobacteriia</taxon>
        <taxon>Flavobacteriales</taxon>
        <taxon>Flavobacteriaceae</taxon>
        <taxon>Ulvibacter</taxon>
    </lineage>
</organism>
<dbReference type="RefSeq" id="WP_093139943.1">
    <property type="nucleotide sequence ID" value="NZ_BMWO01000001.1"/>
</dbReference>
<evidence type="ECO:0000256" key="3">
    <source>
        <dbReference type="ARBA" id="ARBA00022452"/>
    </source>
</evidence>
<evidence type="ECO:0000256" key="1">
    <source>
        <dbReference type="ARBA" id="ARBA00004571"/>
    </source>
</evidence>
<protein>
    <submittedName>
        <fullName evidence="9">Long-chain fatty acid transport protein</fullName>
    </submittedName>
</protein>
<evidence type="ECO:0000256" key="4">
    <source>
        <dbReference type="ARBA" id="ARBA00022692"/>
    </source>
</evidence>
<dbReference type="AlphaFoldDB" id="A0A1G7CMR0"/>
<reference evidence="9 10" key="1">
    <citation type="submission" date="2016-10" db="EMBL/GenBank/DDBJ databases">
        <authorList>
            <person name="de Groot N.N."/>
        </authorList>
    </citation>
    <scope>NUCLEOTIDE SEQUENCE [LARGE SCALE GENOMIC DNA]</scope>
    <source>
        <strain evidence="9 10">DSM 16195</strain>
    </source>
</reference>
<evidence type="ECO:0000313" key="10">
    <source>
        <dbReference type="Proteomes" id="UP000199321"/>
    </source>
</evidence>
<keyword evidence="10" id="KW-1185">Reference proteome</keyword>
<accession>A0A1G7CMR0</accession>
<keyword evidence="3" id="KW-1134">Transmembrane beta strand</keyword>
<comment type="subcellular location">
    <subcellularLocation>
        <location evidence="1">Cell outer membrane</location>
        <topology evidence="1">Multi-pass membrane protein</topology>
    </subcellularLocation>
</comment>
<dbReference type="PANTHER" id="PTHR35093">
    <property type="entry name" value="OUTER MEMBRANE PROTEIN NMB0088-RELATED"/>
    <property type="match status" value="1"/>
</dbReference>
<dbReference type="InterPro" id="IPR005017">
    <property type="entry name" value="OMPP1/FadL/TodX"/>
</dbReference>
<keyword evidence="7" id="KW-0998">Cell outer membrane</keyword>
<evidence type="ECO:0000256" key="5">
    <source>
        <dbReference type="ARBA" id="ARBA00022729"/>
    </source>
</evidence>
<evidence type="ECO:0000256" key="8">
    <source>
        <dbReference type="SAM" id="SignalP"/>
    </source>
</evidence>
<dbReference type="EMBL" id="FNBA01000001">
    <property type="protein sequence ID" value="SDE40612.1"/>
    <property type="molecule type" value="Genomic_DNA"/>
</dbReference>
<dbReference type="Gene3D" id="2.40.160.60">
    <property type="entry name" value="Outer membrane protein transport protein (OMPP1/FadL/TodX)"/>
    <property type="match status" value="1"/>
</dbReference>
<comment type="similarity">
    <text evidence="2">Belongs to the OmpP1/FadL family.</text>
</comment>
<dbReference type="GO" id="GO:0015483">
    <property type="term" value="F:long-chain fatty acid transporting porin activity"/>
    <property type="evidence" value="ECO:0007669"/>
    <property type="project" value="TreeGrafter"/>
</dbReference>
<evidence type="ECO:0000256" key="7">
    <source>
        <dbReference type="ARBA" id="ARBA00023237"/>
    </source>
</evidence>
<dbReference type="PANTHER" id="PTHR35093:SF8">
    <property type="entry name" value="OUTER MEMBRANE PROTEIN NMB0088-RELATED"/>
    <property type="match status" value="1"/>
</dbReference>
<feature type="signal peptide" evidence="8">
    <location>
        <begin position="1"/>
        <end position="20"/>
    </location>
</feature>
<evidence type="ECO:0000313" key="9">
    <source>
        <dbReference type="EMBL" id="SDE40612.1"/>
    </source>
</evidence>
<dbReference type="Proteomes" id="UP000199321">
    <property type="component" value="Unassembled WGS sequence"/>
</dbReference>
<keyword evidence="6" id="KW-0472">Membrane</keyword>
<proteinExistence type="inferred from homology"/>